<evidence type="ECO:0000313" key="10">
    <source>
        <dbReference type="Proteomes" id="UP000003752"/>
    </source>
</evidence>
<dbReference type="AlphaFoldDB" id="C0XIT2"/>
<protein>
    <recommendedName>
        <fullName evidence="8">Major facilitator superfamily (MFS) profile domain-containing protein</fullName>
    </recommendedName>
</protein>
<reference evidence="9 10" key="1">
    <citation type="submission" date="2009-01" db="EMBL/GenBank/DDBJ databases">
        <authorList>
            <person name="Qin X."/>
            <person name="Bachman B."/>
            <person name="Battles P."/>
            <person name="Bell A."/>
            <person name="Bess C."/>
            <person name="Bickham C."/>
            <person name="Chaboub L."/>
            <person name="Chen D."/>
            <person name="Coyle M."/>
            <person name="Deiros D.R."/>
            <person name="Dinh H."/>
            <person name="Forbes L."/>
            <person name="Fowler G."/>
            <person name="Francisco L."/>
            <person name="Fu Q."/>
            <person name="Gubbala S."/>
            <person name="Hale W."/>
            <person name="Han Y."/>
            <person name="Hemphill L."/>
            <person name="Highlander S.K."/>
            <person name="Hirani K."/>
            <person name="Hogues M."/>
            <person name="Jackson L."/>
            <person name="Jakkamsetti A."/>
            <person name="Javaid M."/>
            <person name="Jiang H."/>
            <person name="Korchina V."/>
            <person name="Kovar C."/>
            <person name="Lara F."/>
            <person name="Lee S."/>
            <person name="Mata R."/>
            <person name="Mathew T."/>
            <person name="Moen C."/>
            <person name="Morales K."/>
            <person name="Munidasa M."/>
            <person name="Nazareth L."/>
            <person name="Ngo R."/>
            <person name="Nguyen L."/>
            <person name="Okwuonu G."/>
            <person name="Ongeri F."/>
            <person name="Patil S."/>
            <person name="Petrosino J."/>
            <person name="Pham C."/>
            <person name="Pham P."/>
            <person name="Pu L.-L."/>
            <person name="Puazo M."/>
            <person name="Raj R."/>
            <person name="Reid J."/>
            <person name="Rouhana J."/>
            <person name="Saada N."/>
            <person name="Shang Y."/>
            <person name="Simmons D."/>
            <person name="Thornton R."/>
            <person name="Warren J."/>
            <person name="Weissenberger G."/>
            <person name="Zhang J."/>
            <person name="Zhang L."/>
            <person name="Zhou C."/>
            <person name="Zhu D."/>
            <person name="Muzny D."/>
            <person name="Worley K."/>
            <person name="Gibbs R."/>
        </authorList>
    </citation>
    <scope>NUCLEOTIDE SEQUENCE [LARGE SCALE GENOMIC DNA]</scope>
    <source>
        <strain evidence="10">ATCC 8290 / DSM 20176 / CCUG 30140 / JCM 1155 / KCTC 3500 / NBRC 15886 / NCIMB 8040 / NRRL B-1843 / 9</strain>
    </source>
</reference>
<dbReference type="PANTHER" id="PTHR48022:SF2">
    <property type="entry name" value="PLASTIDIC GLUCOSE TRANSPORTER 4"/>
    <property type="match status" value="1"/>
</dbReference>
<dbReference type="InterPro" id="IPR036259">
    <property type="entry name" value="MFS_trans_sf"/>
</dbReference>
<name>C0XIT2_LENH9</name>
<dbReference type="Proteomes" id="UP000003752">
    <property type="component" value="Unassembled WGS sequence"/>
</dbReference>
<dbReference type="PANTHER" id="PTHR48022">
    <property type="entry name" value="PLASTIDIC GLUCOSE TRANSPORTER 4"/>
    <property type="match status" value="1"/>
</dbReference>
<evidence type="ECO:0000256" key="4">
    <source>
        <dbReference type="ARBA" id="ARBA00022692"/>
    </source>
</evidence>
<organism evidence="9 10">
    <name type="scientific">Lentilactobacillus hilgardii (strain ATCC 8290 / DSM 20176 / CCUG 30140 / JCM 1155 / KCTC 3500 / NBRC 15886 / NCIMB 8040 / NRRL B-1843 / 9)</name>
    <dbReference type="NCBI Taxonomy" id="1423757"/>
    <lineage>
        <taxon>Bacteria</taxon>
        <taxon>Bacillati</taxon>
        <taxon>Bacillota</taxon>
        <taxon>Bacilli</taxon>
        <taxon>Lactobacillales</taxon>
        <taxon>Lactobacillaceae</taxon>
        <taxon>Lentilactobacillus</taxon>
    </lineage>
</organism>
<comment type="caution">
    <text evidence="9">The sequence shown here is derived from an EMBL/GenBank/DDBJ whole genome shotgun (WGS) entry which is preliminary data.</text>
</comment>
<evidence type="ECO:0000256" key="5">
    <source>
        <dbReference type="ARBA" id="ARBA00022989"/>
    </source>
</evidence>
<dbReference type="SUPFAM" id="SSF103473">
    <property type="entry name" value="MFS general substrate transporter"/>
    <property type="match status" value="1"/>
</dbReference>
<dbReference type="PATRIC" id="fig|1423757.3.peg.2220"/>
<gene>
    <name evidence="9" type="ORF">HMPREF0519_1143</name>
</gene>
<dbReference type="GO" id="GO:0005351">
    <property type="term" value="F:carbohydrate:proton symporter activity"/>
    <property type="evidence" value="ECO:0007669"/>
    <property type="project" value="TreeGrafter"/>
</dbReference>
<feature type="domain" description="Major facilitator superfamily (MFS) profile" evidence="8">
    <location>
        <begin position="1"/>
        <end position="147"/>
    </location>
</feature>
<keyword evidence="3" id="KW-0813">Transport</keyword>
<dbReference type="EMBL" id="ACGP01000117">
    <property type="protein sequence ID" value="EEI24743.1"/>
    <property type="molecule type" value="Genomic_DNA"/>
</dbReference>
<dbReference type="InterPro" id="IPR020846">
    <property type="entry name" value="MFS_dom"/>
</dbReference>
<evidence type="ECO:0000256" key="2">
    <source>
        <dbReference type="ARBA" id="ARBA00010992"/>
    </source>
</evidence>
<dbReference type="InterPro" id="IPR003663">
    <property type="entry name" value="Sugar/inositol_transpt"/>
</dbReference>
<evidence type="ECO:0000313" key="9">
    <source>
        <dbReference type="EMBL" id="EEI24743.1"/>
    </source>
</evidence>
<sequence>MAIAGIGVAAFRQFQGANAIFYYISLIVEKAIGKAASSALLWLIIQGTILVIGSLVYIAITEKFNRRTLLVLGGSAMGLSFLLPTIIYLLMPNASPMMIVVFLSIYVAAYSFTWAPLTWVLVGEVFPLAIRSRASGAALSANWIGSS</sequence>
<dbReference type="Pfam" id="PF00083">
    <property type="entry name" value="Sugar_tr"/>
    <property type="match status" value="1"/>
</dbReference>
<keyword evidence="4 7" id="KW-0812">Transmembrane</keyword>
<evidence type="ECO:0000256" key="3">
    <source>
        <dbReference type="ARBA" id="ARBA00022448"/>
    </source>
</evidence>
<comment type="similarity">
    <text evidence="2">Belongs to the major facilitator superfamily. Sugar transporter (TC 2.A.1.1) family.</text>
</comment>
<comment type="subcellular location">
    <subcellularLocation>
        <location evidence="1">Cell membrane</location>
        <topology evidence="1">Multi-pass membrane protein</topology>
    </subcellularLocation>
</comment>
<feature type="transmembrane region" description="Helical" evidence="7">
    <location>
        <begin position="97"/>
        <end position="122"/>
    </location>
</feature>
<evidence type="ECO:0000256" key="7">
    <source>
        <dbReference type="SAM" id="Phobius"/>
    </source>
</evidence>
<keyword evidence="10" id="KW-1185">Reference proteome</keyword>
<dbReference type="Gene3D" id="1.20.1250.20">
    <property type="entry name" value="MFS general substrate transporter like domains"/>
    <property type="match status" value="1"/>
</dbReference>
<proteinExistence type="inferred from homology"/>
<evidence type="ECO:0000256" key="1">
    <source>
        <dbReference type="ARBA" id="ARBA00004651"/>
    </source>
</evidence>
<dbReference type="HOGENOM" id="CLU_001265_50_2_9"/>
<evidence type="ECO:0000256" key="6">
    <source>
        <dbReference type="ARBA" id="ARBA00023136"/>
    </source>
</evidence>
<dbReference type="PRINTS" id="PR00171">
    <property type="entry name" value="SUGRTRNSPORT"/>
</dbReference>
<dbReference type="PROSITE" id="PS50850">
    <property type="entry name" value="MFS"/>
    <property type="match status" value="1"/>
</dbReference>
<keyword evidence="5 7" id="KW-1133">Transmembrane helix</keyword>
<keyword evidence="6 7" id="KW-0472">Membrane</keyword>
<dbReference type="InterPro" id="IPR050360">
    <property type="entry name" value="MFS_Sugar_Transporters"/>
</dbReference>
<evidence type="ECO:0000259" key="8">
    <source>
        <dbReference type="PROSITE" id="PS50850"/>
    </source>
</evidence>
<dbReference type="GO" id="GO:0005886">
    <property type="term" value="C:plasma membrane"/>
    <property type="evidence" value="ECO:0007669"/>
    <property type="project" value="UniProtKB-SubCell"/>
</dbReference>
<feature type="transmembrane region" description="Helical" evidence="7">
    <location>
        <begin position="69"/>
        <end position="91"/>
    </location>
</feature>
<dbReference type="InterPro" id="IPR005828">
    <property type="entry name" value="MFS_sugar_transport-like"/>
</dbReference>
<feature type="transmembrane region" description="Helical" evidence="7">
    <location>
        <begin position="40"/>
        <end position="60"/>
    </location>
</feature>
<accession>C0XIT2</accession>